<dbReference type="EMBL" id="CP051651">
    <property type="protein sequence ID" value="QJD70043.1"/>
    <property type="molecule type" value="Genomic_DNA"/>
</dbReference>
<evidence type="ECO:0000313" key="1">
    <source>
        <dbReference type="EMBL" id="QJD70043.1"/>
    </source>
</evidence>
<reference evidence="1 2" key="2">
    <citation type="submission" date="2020-04" db="EMBL/GenBank/DDBJ databases">
        <authorList>
            <person name="Fomenkov A."/>
            <person name="Anton B.P."/>
            <person name="Roberts R.J."/>
        </authorList>
    </citation>
    <scope>NUCLEOTIDE SEQUENCE [LARGE SCALE GENOMIC DNA]</scope>
    <source>
        <strain evidence="1 2">NEB122</strain>
    </source>
</reference>
<dbReference type="AlphaFoldDB" id="A0A7Z2VEP5"/>
<sequence>MFFRRLSESGGAEATNGIHWSALPMQYGLALKCAHIDHCLLGLQGVLEMLHASEAAREAGQSGLGGALTDRLLYASRALAESGTETLYALQAQLAATPS</sequence>
<accession>A0A7Z2VEP5</accession>
<organism evidence="1 2">
    <name type="scientific">Xanthomonas campestris pv. badrii</name>
    <dbReference type="NCBI Taxonomy" id="149696"/>
    <lineage>
        <taxon>Bacteria</taxon>
        <taxon>Pseudomonadati</taxon>
        <taxon>Pseudomonadota</taxon>
        <taxon>Gammaproteobacteria</taxon>
        <taxon>Lysobacterales</taxon>
        <taxon>Lysobacteraceae</taxon>
        <taxon>Xanthomonas</taxon>
    </lineage>
</organism>
<gene>
    <name evidence="1" type="ORF">HG421_10075</name>
</gene>
<name>A0A7Z2VEP5_XANCA</name>
<proteinExistence type="predicted"/>
<evidence type="ECO:0000313" key="2">
    <source>
        <dbReference type="Proteomes" id="UP000503498"/>
    </source>
</evidence>
<dbReference type="Proteomes" id="UP000503498">
    <property type="component" value="Chromosome"/>
</dbReference>
<protein>
    <submittedName>
        <fullName evidence="1">Uncharacterized protein</fullName>
    </submittedName>
</protein>
<dbReference type="RefSeq" id="WP_169708151.1">
    <property type="nucleotide sequence ID" value="NZ_CP051651.1"/>
</dbReference>
<reference evidence="1 2" key="1">
    <citation type="submission" date="2020-04" db="EMBL/GenBank/DDBJ databases">
        <title>Genome-Wide Identification of 5-Methylcytosine Sites in Bacterial Genomes By High-Throughput Sequencing of MspJI Restriction Fragments.</title>
        <authorList>
            <person name="Wu V."/>
        </authorList>
    </citation>
    <scope>NUCLEOTIDE SEQUENCE [LARGE SCALE GENOMIC DNA]</scope>
    <source>
        <strain evidence="1 2">NEB122</strain>
    </source>
</reference>